<gene>
    <name evidence="2" type="ORF">Vretimale_18928</name>
</gene>
<dbReference type="Proteomes" id="UP000722791">
    <property type="component" value="Unassembled WGS sequence"/>
</dbReference>
<name>A0A8J4GY30_9CHLO</name>
<protein>
    <submittedName>
        <fullName evidence="2">Uncharacterized protein</fullName>
    </submittedName>
</protein>
<feature type="non-terminal residue" evidence="2">
    <location>
        <position position="1"/>
    </location>
</feature>
<feature type="compositionally biased region" description="Pro residues" evidence="1">
    <location>
        <begin position="133"/>
        <end position="156"/>
    </location>
</feature>
<feature type="region of interest" description="Disordered" evidence="1">
    <location>
        <begin position="17"/>
        <end position="47"/>
    </location>
</feature>
<dbReference type="EMBL" id="BNCQ01000076">
    <property type="protein sequence ID" value="GIM16271.1"/>
    <property type="molecule type" value="Genomic_DNA"/>
</dbReference>
<dbReference type="AlphaFoldDB" id="A0A8J4GY30"/>
<proteinExistence type="predicted"/>
<accession>A0A8J4GY30</accession>
<evidence type="ECO:0000313" key="3">
    <source>
        <dbReference type="Proteomes" id="UP000722791"/>
    </source>
</evidence>
<evidence type="ECO:0000256" key="1">
    <source>
        <dbReference type="SAM" id="MobiDB-lite"/>
    </source>
</evidence>
<comment type="caution">
    <text evidence="2">The sequence shown here is derived from an EMBL/GenBank/DDBJ whole genome shotgun (WGS) entry which is preliminary data.</text>
</comment>
<evidence type="ECO:0000313" key="2">
    <source>
        <dbReference type="EMBL" id="GIM16271.1"/>
    </source>
</evidence>
<feature type="region of interest" description="Disordered" evidence="1">
    <location>
        <begin position="133"/>
        <end position="164"/>
    </location>
</feature>
<sequence length="175" mass="18917">FVRIIRRALVQPRTWRLQSRPAQSKRLPYGSGQNGAASQRIHDLPRSGPTKRCTFSMQCPNEPWHMGCATAPLLCHVGRFGLQINFCAQRNTILLATINWFPAGLRGISLAKNKSTSRQQLQPAINRFKCVPLAPPPAGTGPKPVPDPPPNPPPDGCPNGAATATGCWLKDPGAA</sequence>
<organism evidence="2 3">
    <name type="scientific">Volvox reticuliferus</name>
    <dbReference type="NCBI Taxonomy" id="1737510"/>
    <lineage>
        <taxon>Eukaryota</taxon>
        <taxon>Viridiplantae</taxon>
        <taxon>Chlorophyta</taxon>
        <taxon>core chlorophytes</taxon>
        <taxon>Chlorophyceae</taxon>
        <taxon>CS clade</taxon>
        <taxon>Chlamydomonadales</taxon>
        <taxon>Volvocaceae</taxon>
        <taxon>Volvox</taxon>
    </lineage>
</organism>
<reference evidence="2" key="1">
    <citation type="journal article" date="2021" name="Proc. Natl. Acad. Sci. U.S.A.">
        <title>Three genomes in the algal genus Volvox reveal the fate of a haploid sex-determining region after a transition to homothallism.</title>
        <authorList>
            <person name="Yamamoto K."/>
            <person name="Hamaji T."/>
            <person name="Kawai-Toyooka H."/>
            <person name="Matsuzaki R."/>
            <person name="Takahashi F."/>
            <person name="Nishimura Y."/>
            <person name="Kawachi M."/>
            <person name="Noguchi H."/>
            <person name="Minakuchi Y."/>
            <person name="Umen J.G."/>
            <person name="Toyoda A."/>
            <person name="Nozaki H."/>
        </authorList>
    </citation>
    <scope>NUCLEOTIDE SEQUENCE</scope>
    <source>
        <strain evidence="2">NIES-3785</strain>
    </source>
</reference>